<evidence type="ECO:0000313" key="5">
    <source>
        <dbReference type="Proteomes" id="UP000261257"/>
    </source>
</evidence>
<dbReference type="EMBL" id="QSSQ01000053">
    <property type="protein sequence ID" value="RGL94277.1"/>
    <property type="molecule type" value="Genomic_DNA"/>
</dbReference>
<dbReference type="EMBL" id="CYZE01000005">
    <property type="protein sequence ID" value="CUO25376.1"/>
    <property type="molecule type" value="Genomic_DNA"/>
</dbReference>
<gene>
    <name evidence="3" type="ORF">DXC39_29575</name>
    <name evidence="2" type="ORF">ERS852407_02250</name>
</gene>
<dbReference type="InterPro" id="IPR052509">
    <property type="entry name" value="Metal_resp_DNA-bind_regulator"/>
</dbReference>
<protein>
    <submittedName>
        <fullName evidence="2">PadR family transcriptional regulator</fullName>
    </submittedName>
</protein>
<accession>A0A174DMZ2</accession>
<dbReference type="SUPFAM" id="SSF46785">
    <property type="entry name" value="Winged helix' DNA-binding domain"/>
    <property type="match status" value="1"/>
</dbReference>
<feature type="domain" description="Transcription regulator PadR N-terminal" evidence="1">
    <location>
        <begin position="14"/>
        <end position="81"/>
    </location>
</feature>
<proteinExistence type="predicted"/>
<sequence length="108" mass="12599">MVYQLTPTLLDAMVLAIAEGEDAYGYMIAQRLRNIASQKESSLYPVLKRLLEAGYLETYDQEYQGRNRRYYKITEAGRGQLLFYRKEWDEFKTAADEILVGGEEDEQE</sequence>
<evidence type="ECO:0000313" key="4">
    <source>
        <dbReference type="Proteomes" id="UP000095651"/>
    </source>
</evidence>
<organism evidence="2 4">
    <name type="scientific">Hungatella hathewayi</name>
    <dbReference type="NCBI Taxonomy" id="154046"/>
    <lineage>
        <taxon>Bacteria</taxon>
        <taxon>Bacillati</taxon>
        <taxon>Bacillota</taxon>
        <taxon>Clostridia</taxon>
        <taxon>Lachnospirales</taxon>
        <taxon>Lachnospiraceae</taxon>
        <taxon>Hungatella</taxon>
    </lineage>
</organism>
<dbReference type="Gene3D" id="1.10.10.10">
    <property type="entry name" value="Winged helix-like DNA-binding domain superfamily/Winged helix DNA-binding domain"/>
    <property type="match status" value="1"/>
</dbReference>
<reference evidence="3 5" key="2">
    <citation type="submission" date="2018-08" db="EMBL/GenBank/DDBJ databases">
        <title>A genome reference for cultivated species of the human gut microbiota.</title>
        <authorList>
            <person name="Zou Y."/>
            <person name="Xue W."/>
            <person name="Luo G."/>
        </authorList>
    </citation>
    <scope>NUCLEOTIDE SEQUENCE [LARGE SCALE GENOMIC DNA]</scope>
    <source>
        <strain evidence="3 5">TF05-11AC</strain>
    </source>
</reference>
<dbReference type="Proteomes" id="UP000261257">
    <property type="component" value="Unassembled WGS sequence"/>
</dbReference>
<dbReference type="InterPro" id="IPR036390">
    <property type="entry name" value="WH_DNA-bd_sf"/>
</dbReference>
<dbReference type="InterPro" id="IPR005149">
    <property type="entry name" value="Tscrpt_reg_PadR_N"/>
</dbReference>
<evidence type="ECO:0000313" key="3">
    <source>
        <dbReference type="EMBL" id="RGL94277.1"/>
    </source>
</evidence>
<evidence type="ECO:0000313" key="2">
    <source>
        <dbReference type="EMBL" id="CUO25376.1"/>
    </source>
</evidence>
<dbReference type="RefSeq" id="WP_055655091.1">
    <property type="nucleotide sequence ID" value="NZ_CABIXC010000005.1"/>
</dbReference>
<evidence type="ECO:0000259" key="1">
    <source>
        <dbReference type="Pfam" id="PF03551"/>
    </source>
</evidence>
<dbReference type="PANTHER" id="PTHR33169">
    <property type="entry name" value="PADR-FAMILY TRANSCRIPTIONAL REGULATOR"/>
    <property type="match status" value="1"/>
</dbReference>
<name>A0A174DMZ2_9FIRM</name>
<dbReference type="InterPro" id="IPR036388">
    <property type="entry name" value="WH-like_DNA-bd_sf"/>
</dbReference>
<reference evidence="2 4" key="1">
    <citation type="submission" date="2015-09" db="EMBL/GenBank/DDBJ databases">
        <authorList>
            <consortium name="Pathogen Informatics"/>
        </authorList>
    </citation>
    <scope>NUCLEOTIDE SEQUENCE [LARGE SCALE GENOMIC DNA]</scope>
    <source>
        <strain evidence="2 4">2789STDY5608850</strain>
    </source>
</reference>
<dbReference type="Pfam" id="PF03551">
    <property type="entry name" value="PadR"/>
    <property type="match status" value="1"/>
</dbReference>
<dbReference type="AlphaFoldDB" id="A0A174DMZ2"/>
<dbReference type="PANTHER" id="PTHR33169:SF14">
    <property type="entry name" value="TRANSCRIPTIONAL REGULATOR RV3488"/>
    <property type="match status" value="1"/>
</dbReference>
<dbReference type="Proteomes" id="UP000095651">
    <property type="component" value="Unassembled WGS sequence"/>
</dbReference>